<evidence type="ECO:0000256" key="6">
    <source>
        <dbReference type="ARBA" id="ARBA00022989"/>
    </source>
</evidence>
<feature type="transmembrane region" description="Helical" evidence="8">
    <location>
        <begin position="309"/>
        <end position="327"/>
    </location>
</feature>
<evidence type="ECO:0000256" key="2">
    <source>
        <dbReference type="ARBA" id="ARBA00007998"/>
    </source>
</evidence>
<reference evidence="9" key="1">
    <citation type="submission" date="2023-07" db="EMBL/GenBank/DDBJ databases">
        <title>Sorghum-associated microbial communities from plants grown in Nebraska, USA.</title>
        <authorList>
            <person name="Schachtman D."/>
        </authorList>
    </citation>
    <scope>NUCLEOTIDE SEQUENCE</scope>
    <source>
        <strain evidence="9">BE80</strain>
    </source>
</reference>
<dbReference type="InterPro" id="IPR004761">
    <property type="entry name" value="Spore_GerAB"/>
</dbReference>
<evidence type="ECO:0000313" key="9">
    <source>
        <dbReference type="EMBL" id="MDR6724396.1"/>
    </source>
</evidence>
<sequence>MMSSGLNETGKLTTLQGISLTITFIVGVELFTLPREVVHSVKSADAWLSVILGGIAAMVVAWVMIRLSRKFPKMNFYEYVGEIVGTWIGKFIGSIVIVYYINLASYEMRSMEIVTSFFLLEGTPWWAIQALFVWISLYLCMEKTNVIAKVCQIIVPITIVIYILILLLGLKNFDLSTLRPVLSKGMSPVFHGVNTTTLAFSGSEIMLFILAKLEQPEKAVRIMGWGIGIAIILYTTATILCIGAFTAEGILTRVWPFFDLTRSVEVKNLPLERFESLLLSIWVMEIFATFSIAFYCAALGLSHVAKLPYAWSVYFLLPVMLIVSRVPRDINELLQMGRYIGKANLILFSSLSLILLLISRWRSKST</sequence>
<dbReference type="EMBL" id="JAVDTR010000007">
    <property type="protein sequence ID" value="MDR6724396.1"/>
    <property type="molecule type" value="Genomic_DNA"/>
</dbReference>
<dbReference type="Gene3D" id="1.20.1740.10">
    <property type="entry name" value="Amino acid/polyamine transporter I"/>
    <property type="match status" value="1"/>
</dbReference>
<dbReference type="PANTHER" id="PTHR34975">
    <property type="entry name" value="SPORE GERMINATION PROTEIN A2"/>
    <property type="match status" value="1"/>
</dbReference>
<dbReference type="GO" id="GO:0016020">
    <property type="term" value="C:membrane"/>
    <property type="evidence" value="ECO:0007669"/>
    <property type="project" value="UniProtKB-SubCell"/>
</dbReference>
<feature type="transmembrane region" description="Helical" evidence="8">
    <location>
        <begin position="222"/>
        <end position="247"/>
    </location>
</feature>
<keyword evidence="3" id="KW-0813">Transport</keyword>
<organism evidence="9 10">
    <name type="scientific">Paenibacillus amylolyticus</name>
    <dbReference type="NCBI Taxonomy" id="1451"/>
    <lineage>
        <taxon>Bacteria</taxon>
        <taxon>Bacillati</taxon>
        <taxon>Bacillota</taxon>
        <taxon>Bacilli</taxon>
        <taxon>Bacillales</taxon>
        <taxon>Paenibacillaceae</taxon>
        <taxon>Paenibacillus</taxon>
    </lineage>
</organism>
<comment type="similarity">
    <text evidence="2">Belongs to the amino acid-polyamine-organocation (APC) superfamily. Spore germination protein (SGP) (TC 2.A.3.9) family.</text>
</comment>
<evidence type="ECO:0000256" key="7">
    <source>
        <dbReference type="ARBA" id="ARBA00023136"/>
    </source>
</evidence>
<feature type="transmembrane region" description="Helical" evidence="8">
    <location>
        <begin position="12"/>
        <end position="34"/>
    </location>
</feature>
<evidence type="ECO:0000256" key="8">
    <source>
        <dbReference type="SAM" id="Phobius"/>
    </source>
</evidence>
<feature type="transmembrane region" description="Helical" evidence="8">
    <location>
        <begin position="79"/>
        <end position="103"/>
    </location>
</feature>
<feature type="transmembrane region" description="Helical" evidence="8">
    <location>
        <begin position="277"/>
        <end position="297"/>
    </location>
</feature>
<gene>
    <name evidence="9" type="ORF">J2W91_002864</name>
</gene>
<proteinExistence type="inferred from homology"/>
<keyword evidence="4" id="KW-0309">Germination</keyword>
<feature type="transmembrane region" description="Helical" evidence="8">
    <location>
        <begin position="339"/>
        <end position="358"/>
    </location>
</feature>
<keyword evidence="7 8" id="KW-0472">Membrane</keyword>
<feature type="transmembrane region" description="Helical" evidence="8">
    <location>
        <begin position="46"/>
        <end position="67"/>
    </location>
</feature>
<evidence type="ECO:0000256" key="3">
    <source>
        <dbReference type="ARBA" id="ARBA00022448"/>
    </source>
</evidence>
<comment type="subcellular location">
    <subcellularLocation>
        <location evidence="1">Membrane</location>
        <topology evidence="1">Multi-pass membrane protein</topology>
    </subcellularLocation>
</comment>
<name>A0AAP5H5M9_PAEAM</name>
<feature type="transmembrane region" description="Helical" evidence="8">
    <location>
        <begin position="190"/>
        <end position="210"/>
    </location>
</feature>
<dbReference type="Pfam" id="PF03845">
    <property type="entry name" value="Spore_permease"/>
    <property type="match status" value="1"/>
</dbReference>
<keyword evidence="6 8" id="KW-1133">Transmembrane helix</keyword>
<dbReference type="GO" id="GO:0009847">
    <property type="term" value="P:spore germination"/>
    <property type="evidence" value="ECO:0007669"/>
    <property type="project" value="InterPro"/>
</dbReference>
<dbReference type="PANTHER" id="PTHR34975:SF2">
    <property type="entry name" value="SPORE GERMINATION PROTEIN A2"/>
    <property type="match status" value="1"/>
</dbReference>
<dbReference type="AlphaFoldDB" id="A0AAP5H5M9"/>
<evidence type="ECO:0000256" key="1">
    <source>
        <dbReference type="ARBA" id="ARBA00004141"/>
    </source>
</evidence>
<feature type="transmembrane region" description="Helical" evidence="8">
    <location>
        <begin position="153"/>
        <end position="170"/>
    </location>
</feature>
<protein>
    <submittedName>
        <fullName evidence="9">Spore germination protein</fullName>
    </submittedName>
</protein>
<evidence type="ECO:0000256" key="4">
    <source>
        <dbReference type="ARBA" id="ARBA00022544"/>
    </source>
</evidence>
<dbReference type="Proteomes" id="UP001254832">
    <property type="component" value="Unassembled WGS sequence"/>
</dbReference>
<dbReference type="NCBIfam" id="TIGR00912">
    <property type="entry name" value="2A0309"/>
    <property type="match status" value="1"/>
</dbReference>
<evidence type="ECO:0000256" key="5">
    <source>
        <dbReference type="ARBA" id="ARBA00022692"/>
    </source>
</evidence>
<feature type="transmembrane region" description="Helical" evidence="8">
    <location>
        <begin position="123"/>
        <end position="141"/>
    </location>
</feature>
<keyword evidence="5 8" id="KW-0812">Transmembrane</keyword>
<evidence type="ECO:0000313" key="10">
    <source>
        <dbReference type="Proteomes" id="UP001254832"/>
    </source>
</evidence>
<comment type="caution">
    <text evidence="9">The sequence shown here is derived from an EMBL/GenBank/DDBJ whole genome shotgun (WGS) entry which is preliminary data.</text>
</comment>
<accession>A0AAP5H5M9</accession>